<proteinExistence type="predicted"/>
<dbReference type="Gramene" id="evm.model.01.2818">
    <property type="protein sequence ID" value="cds.evm.model.01.2818"/>
    <property type="gene ID" value="evm.TU.01.2818"/>
</dbReference>
<accession>A0A803NMR7</accession>
<protein>
    <recommendedName>
        <fullName evidence="1">Retroviral polymerase SH3-like domain-containing protein</fullName>
    </recommendedName>
</protein>
<feature type="domain" description="Retroviral polymerase SH3-like" evidence="1">
    <location>
        <begin position="88"/>
        <end position="144"/>
    </location>
</feature>
<keyword evidence="3" id="KW-1185">Reference proteome</keyword>
<organism evidence="2 3">
    <name type="scientific">Cannabis sativa</name>
    <name type="common">Hemp</name>
    <name type="synonym">Marijuana</name>
    <dbReference type="NCBI Taxonomy" id="3483"/>
    <lineage>
        <taxon>Eukaryota</taxon>
        <taxon>Viridiplantae</taxon>
        <taxon>Streptophyta</taxon>
        <taxon>Embryophyta</taxon>
        <taxon>Tracheophyta</taxon>
        <taxon>Spermatophyta</taxon>
        <taxon>Magnoliopsida</taxon>
        <taxon>eudicotyledons</taxon>
        <taxon>Gunneridae</taxon>
        <taxon>Pentapetalae</taxon>
        <taxon>rosids</taxon>
        <taxon>fabids</taxon>
        <taxon>Rosales</taxon>
        <taxon>Cannabaceae</taxon>
        <taxon>Cannabis</taxon>
    </lineage>
</organism>
<dbReference type="Proteomes" id="UP000596661">
    <property type="component" value="Chromosome 1"/>
</dbReference>
<name>A0A803NMR7_CANSA</name>
<evidence type="ECO:0000259" key="1">
    <source>
        <dbReference type="Pfam" id="PF25597"/>
    </source>
</evidence>
<dbReference type="EnsemblPlants" id="evm.model.01.2818">
    <property type="protein sequence ID" value="cds.evm.model.01.2818"/>
    <property type="gene ID" value="evm.TU.01.2818"/>
</dbReference>
<sequence length="224" mass="24854">MFVLNLVGQLPTSTSGMSPSTWVLDSGASHHMSLHSATFISLSPTSFVHVMTADGSPMPLDVISCLSPFEKLYGCILDYSSLRVFGSTYFVLRPSVECTKLSSRSALCVFLGYGEGKKGYRCFDPVSQKLYVSRHVVFLEHIPFLTIPSTPHNLIKSDLIQINPFSESESEPSTTPTVSFPLHYSRMHRIERSQELDTGTLQPEITPPLDIDTLQPKIVFPLLL</sequence>
<reference evidence="2" key="1">
    <citation type="submission" date="2018-11" db="EMBL/GenBank/DDBJ databases">
        <authorList>
            <person name="Grassa J C."/>
        </authorList>
    </citation>
    <scope>NUCLEOTIDE SEQUENCE [LARGE SCALE GENOMIC DNA]</scope>
</reference>
<evidence type="ECO:0000313" key="3">
    <source>
        <dbReference type="Proteomes" id="UP000596661"/>
    </source>
</evidence>
<dbReference type="Pfam" id="PF25597">
    <property type="entry name" value="SH3_retrovirus"/>
    <property type="match status" value="1"/>
</dbReference>
<dbReference type="InterPro" id="IPR057670">
    <property type="entry name" value="SH3_retrovirus"/>
</dbReference>
<reference evidence="2" key="2">
    <citation type="submission" date="2021-03" db="UniProtKB">
        <authorList>
            <consortium name="EnsemblPlants"/>
        </authorList>
    </citation>
    <scope>IDENTIFICATION</scope>
</reference>
<dbReference type="AlphaFoldDB" id="A0A803NMR7"/>
<dbReference type="EMBL" id="UZAU01000081">
    <property type="status" value="NOT_ANNOTATED_CDS"/>
    <property type="molecule type" value="Genomic_DNA"/>
</dbReference>
<evidence type="ECO:0000313" key="2">
    <source>
        <dbReference type="EnsemblPlants" id="cds.evm.model.01.2818"/>
    </source>
</evidence>